<accession>A0AAW2C4A3</accession>
<comment type="caution">
    <text evidence="2">The sequence shown here is derived from an EMBL/GenBank/DDBJ whole genome shotgun (WGS) entry which is preliminary data.</text>
</comment>
<sequence>MDLADPDPENLYLPATCNESEDKTAVAEELATSDSDESEGTIDGLGVIWSLEWSWISGMQGSSVKEIFSHAFAENKDVALLAFTGWTVWNRRNQLRFKESACPLD</sequence>
<organism evidence="2 3">
    <name type="scientific">Lithocarpus litseifolius</name>
    <dbReference type="NCBI Taxonomy" id="425828"/>
    <lineage>
        <taxon>Eukaryota</taxon>
        <taxon>Viridiplantae</taxon>
        <taxon>Streptophyta</taxon>
        <taxon>Embryophyta</taxon>
        <taxon>Tracheophyta</taxon>
        <taxon>Spermatophyta</taxon>
        <taxon>Magnoliopsida</taxon>
        <taxon>eudicotyledons</taxon>
        <taxon>Gunneridae</taxon>
        <taxon>Pentapetalae</taxon>
        <taxon>rosids</taxon>
        <taxon>fabids</taxon>
        <taxon>Fagales</taxon>
        <taxon>Fagaceae</taxon>
        <taxon>Lithocarpus</taxon>
    </lineage>
</organism>
<dbReference type="Proteomes" id="UP001459277">
    <property type="component" value="Unassembled WGS sequence"/>
</dbReference>
<proteinExistence type="predicted"/>
<evidence type="ECO:0000256" key="1">
    <source>
        <dbReference type="SAM" id="MobiDB-lite"/>
    </source>
</evidence>
<keyword evidence="3" id="KW-1185">Reference proteome</keyword>
<dbReference type="AlphaFoldDB" id="A0AAW2C4A3"/>
<gene>
    <name evidence="2" type="ORF">SO802_022742</name>
</gene>
<evidence type="ECO:0000313" key="2">
    <source>
        <dbReference type="EMBL" id="KAK9993039.1"/>
    </source>
</evidence>
<evidence type="ECO:0000313" key="3">
    <source>
        <dbReference type="Proteomes" id="UP001459277"/>
    </source>
</evidence>
<protein>
    <submittedName>
        <fullName evidence="2">Uncharacterized protein</fullName>
    </submittedName>
</protein>
<feature type="region of interest" description="Disordered" evidence="1">
    <location>
        <begin position="1"/>
        <end position="25"/>
    </location>
</feature>
<dbReference type="EMBL" id="JAZDWU010000008">
    <property type="protein sequence ID" value="KAK9993039.1"/>
    <property type="molecule type" value="Genomic_DNA"/>
</dbReference>
<reference evidence="2 3" key="1">
    <citation type="submission" date="2024-01" db="EMBL/GenBank/DDBJ databases">
        <title>A telomere-to-telomere, gap-free genome of sweet tea (Lithocarpus litseifolius).</title>
        <authorList>
            <person name="Zhou J."/>
        </authorList>
    </citation>
    <scope>NUCLEOTIDE SEQUENCE [LARGE SCALE GENOMIC DNA]</scope>
    <source>
        <strain evidence="2">Zhou-2022a</strain>
        <tissue evidence="2">Leaf</tissue>
    </source>
</reference>
<name>A0AAW2C4A3_9ROSI</name>